<proteinExistence type="predicted"/>
<dbReference type="GO" id="GO:0004222">
    <property type="term" value="F:metalloendopeptidase activity"/>
    <property type="evidence" value="ECO:0007669"/>
    <property type="project" value="TreeGrafter"/>
</dbReference>
<feature type="domain" description="Sushi" evidence="6">
    <location>
        <begin position="163"/>
        <end position="234"/>
    </location>
</feature>
<dbReference type="GO" id="GO:0005615">
    <property type="term" value="C:extracellular space"/>
    <property type="evidence" value="ECO:0007669"/>
    <property type="project" value="TreeGrafter"/>
</dbReference>
<dbReference type="PROSITE" id="PS50923">
    <property type="entry name" value="SUSHI"/>
    <property type="match status" value="1"/>
</dbReference>
<keyword evidence="3" id="KW-0325">Glycoprotein</keyword>
<dbReference type="PANTHER" id="PTHR46130:SF2">
    <property type="entry name" value="PAPPALYSIN-1"/>
    <property type="match status" value="1"/>
</dbReference>
<organism evidence="7 8">
    <name type="scientific">Etheostoma spectabile</name>
    <name type="common">orangethroat darter</name>
    <dbReference type="NCBI Taxonomy" id="54343"/>
    <lineage>
        <taxon>Eukaryota</taxon>
        <taxon>Metazoa</taxon>
        <taxon>Chordata</taxon>
        <taxon>Craniata</taxon>
        <taxon>Vertebrata</taxon>
        <taxon>Euteleostomi</taxon>
        <taxon>Actinopterygii</taxon>
        <taxon>Neopterygii</taxon>
        <taxon>Teleostei</taxon>
        <taxon>Neoteleostei</taxon>
        <taxon>Acanthomorphata</taxon>
        <taxon>Eupercaria</taxon>
        <taxon>Perciformes</taxon>
        <taxon>Percoidei</taxon>
        <taxon>Percidae</taxon>
        <taxon>Etheostomatinae</taxon>
        <taxon>Etheostoma</taxon>
    </lineage>
</organism>
<dbReference type="SUPFAM" id="SSF57535">
    <property type="entry name" value="Complement control module/SCR domain"/>
    <property type="match status" value="3"/>
</dbReference>
<keyword evidence="1" id="KW-0677">Repeat</keyword>
<dbReference type="InterPro" id="IPR000800">
    <property type="entry name" value="Notch_dom"/>
</dbReference>
<dbReference type="GO" id="GO:0007166">
    <property type="term" value="P:cell surface receptor signaling pathway"/>
    <property type="evidence" value="ECO:0007669"/>
    <property type="project" value="TreeGrafter"/>
</dbReference>
<dbReference type="Gene3D" id="2.10.70.10">
    <property type="entry name" value="Complement Module, domain 1"/>
    <property type="match status" value="2"/>
</dbReference>
<evidence type="ECO:0000313" key="8">
    <source>
        <dbReference type="Proteomes" id="UP000327493"/>
    </source>
</evidence>
<sequence length="697" mass="76756">TCQSKVFDLSDGVSQYAWFPCSEAHEPTWGYPNYWLKAHFSHPMVAAAVIIHLAADGTGYLDQTQCNITVQLVDTKEGIHSLGEWRLSCRTNPLVIPVNHDLSVAFYHTKAILVMFASRLVAVSGVGLRSFQSFDPITISGCQSNEIYNPTGQSCVHYSCEAIDCQEPLIRNAELKCSSPGRHFYNGDRCTIYCNSGYVLQIHQDDDIIKSQSDSSVTMTCANGKWNKQVSCEPVDCGLPDKYHVHPAHFNFPEGTTYGKKSTFQCTNNTLTCLEDGLWSFPEALCELRCPAPPPVPNAVLQTKRCNETGLNVGTLCKRSFRRQCTEDGSWLEGACEPVTCDPPPPIFHGSYHCTDGFRFDSVCRLNCSDPAGNTANAATGGSAHTVRMLHPPCKQSAGSNVIRCRKDGNWTGSFHLCQHSKGQCSLPQNLHYSLQYSCKRGHGIGEECELTCREGNSDVVILPSNMTIESVLKEHWRNPHKVKSIVCTMGLKWYPHPELLHCIKGCEPFMGDNYCDSVNNRAFCNYDGGDCCQSTVKTKKVSGMLEPQNKLHLAFRQRDDVGFGPGHTDHQEVLCLALSSQLLANELIGSVLELLCSSICFSGLACFYESGALKVQGLAARKVTTGSPLNSCKLLAEFGEAGRRGGKVGVLPQPWDMGQHEGPQAHKASQSHFPATLREPSSQGQMWQLAQPPWRS</sequence>
<dbReference type="FunFam" id="2.10.70.10:FF:000061">
    <property type="entry name" value="Pappalysin 1"/>
    <property type="match status" value="1"/>
</dbReference>
<dbReference type="Proteomes" id="UP000327493">
    <property type="component" value="Chromosome 16"/>
</dbReference>
<dbReference type="InterPro" id="IPR035976">
    <property type="entry name" value="Sushi/SCR/CCP_sf"/>
</dbReference>
<evidence type="ECO:0000256" key="4">
    <source>
        <dbReference type="PROSITE-ProRule" id="PRU00302"/>
    </source>
</evidence>
<feature type="non-terminal residue" evidence="7">
    <location>
        <position position="1"/>
    </location>
</feature>
<dbReference type="PANTHER" id="PTHR46130">
    <property type="entry name" value="LAMGL DOMAIN-CONTAINING PROTEIN"/>
    <property type="match status" value="1"/>
</dbReference>
<dbReference type="EMBL" id="VOFY01000016">
    <property type="protein sequence ID" value="KAA8584535.1"/>
    <property type="molecule type" value="Genomic_DNA"/>
</dbReference>
<keyword evidence="2" id="KW-1015">Disulfide bond</keyword>
<protein>
    <recommendedName>
        <fullName evidence="6">Sushi domain-containing protein</fullName>
    </recommendedName>
</protein>
<dbReference type="InterPro" id="IPR000436">
    <property type="entry name" value="Sushi_SCR_CCP_dom"/>
</dbReference>
<gene>
    <name evidence="7" type="ORF">FQN60_008320</name>
</gene>
<dbReference type="FunFam" id="2.10.70.10:FF:000068">
    <property type="entry name" value="Pappalysin 1"/>
    <property type="match status" value="1"/>
</dbReference>
<dbReference type="InterPro" id="IPR043543">
    <property type="entry name" value="PAPPA/PAPPA2"/>
</dbReference>
<accession>A0A5J5CW74</accession>
<feature type="region of interest" description="Disordered" evidence="5">
    <location>
        <begin position="658"/>
        <end position="697"/>
    </location>
</feature>
<dbReference type="SMART" id="SM00032">
    <property type="entry name" value="CCP"/>
    <property type="match status" value="3"/>
</dbReference>
<dbReference type="AlphaFoldDB" id="A0A5J5CW74"/>
<dbReference type="CDD" id="cd00033">
    <property type="entry name" value="CCP"/>
    <property type="match status" value="2"/>
</dbReference>
<dbReference type="GO" id="GO:0006508">
    <property type="term" value="P:proteolysis"/>
    <property type="evidence" value="ECO:0007669"/>
    <property type="project" value="TreeGrafter"/>
</dbReference>
<evidence type="ECO:0000256" key="2">
    <source>
        <dbReference type="ARBA" id="ARBA00023157"/>
    </source>
</evidence>
<keyword evidence="4" id="KW-0768">Sushi</keyword>
<evidence type="ECO:0000313" key="7">
    <source>
        <dbReference type="EMBL" id="KAA8584535.1"/>
    </source>
</evidence>
<dbReference type="SMART" id="SM00004">
    <property type="entry name" value="NL"/>
    <property type="match status" value="1"/>
</dbReference>
<dbReference type="Gene3D" id="4.10.470.20">
    <property type="match status" value="1"/>
</dbReference>
<comment type="caution">
    <text evidence="7">The sequence shown here is derived from an EMBL/GenBank/DDBJ whole genome shotgun (WGS) entry which is preliminary data.</text>
</comment>
<evidence type="ECO:0000256" key="1">
    <source>
        <dbReference type="ARBA" id="ARBA00022737"/>
    </source>
</evidence>
<feature type="non-terminal residue" evidence="7">
    <location>
        <position position="697"/>
    </location>
</feature>
<name>A0A5J5CW74_9PERO</name>
<comment type="caution">
    <text evidence="4">Lacks conserved residue(s) required for the propagation of feature annotation.</text>
</comment>
<evidence type="ECO:0000256" key="3">
    <source>
        <dbReference type="ARBA" id="ARBA00023180"/>
    </source>
</evidence>
<reference evidence="7 8" key="1">
    <citation type="submission" date="2019-08" db="EMBL/GenBank/DDBJ databases">
        <title>A chromosome-level genome assembly, high-density linkage maps, and genome scans reveal the genomic architecture of hybrid incompatibilities underlying speciation via character displacement in darters (Percidae: Etheostominae).</title>
        <authorList>
            <person name="Moran R.L."/>
            <person name="Catchen J.M."/>
            <person name="Fuller R.C."/>
        </authorList>
    </citation>
    <scope>NUCLEOTIDE SEQUENCE [LARGE SCALE GENOMIC DNA]</scope>
    <source>
        <strain evidence="7">EspeVRDwgs_2016</strain>
        <tissue evidence="7">Muscle</tissue>
    </source>
</reference>
<evidence type="ECO:0000256" key="5">
    <source>
        <dbReference type="SAM" id="MobiDB-lite"/>
    </source>
</evidence>
<evidence type="ECO:0000259" key="6">
    <source>
        <dbReference type="PROSITE" id="PS50923"/>
    </source>
</evidence>
<keyword evidence="8" id="KW-1185">Reference proteome</keyword>
<feature type="compositionally biased region" description="Polar residues" evidence="5">
    <location>
        <begin position="668"/>
        <end position="689"/>
    </location>
</feature>